<evidence type="ECO:0000256" key="5">
    <source>
        <dbReference type="PROSITE-ProRule" id="PRU00169"/>
    </source>
</evidence>
<dbReference type="PRINTS" id="PR00038">
    <property type="entry name" value="HTHLUXR"/>
</dbReference>
<gene>
    <name evidence="8" type="ORF">VIBNI_A2015</name>
</gene>
<dbReference type="InterPro" id="IPR000792">
    <property type="entry name" value="Tscrpt_reg_LuxR_C"/>
</dbReference>
<dbReference type="SUPFAM" id="SSF52172">
    <property type="entry name" value="CheY-like"/>
    <property type="match status" value="1"/>
</dbReference>
<dbReference type="CDD" id="cd06170">
    <property type="entry name" value="LuxR_C_like"/>
    <property type="match status" value="1"/>
</dbReference>
<evidence type="ECO:0000259" key="6">
    <source>
        <dbReference type="PROSITE" id="PS50043"/>
    </source>
</evidence>
<dbReference type="GO" id="GO:0003677">
    <property type="term" value="F:DNA binding"/>
    <property type="evidence" value="ECO:0007669"/>
    <property type="project" value="UniProtKB-KW"/>
</dbReference>
<dbReference type="GO" id="GO:0006355">
    <property type="term" value="P:regulation of DNA-templated transcription"/>
    <property type="evidence" value="ECO:0007669"/>
    <property type="project" value="InterPro"/>
</dbReference>
<dbReference type="PROSITE" id="PS00622">
    <property type="entry name" value="HTH_LUXR_1"/>
    <property type="match status" value="1"/>
</dbReference>
<dbReference type="PROSITE" id="PS50110">
    <property type="entry name" value="RESPONSE_REGULATORY"/>
    <property type="match status" value="1"/>
</dbReference>
<dbReference type="InterPro" id="IPR058245">
    <property type="entry name" value="NreC/VraR/RcsB-like_REC"/>
</dbReference>
<dbReference type="Pfam" id="PF00196">
    <property type="entry name" value="GerE"/>
    <property type="match status" value="1"/>
</dbReference>
<keyword evidence="4" id="KW-0804">Transcription</keyword>
<dbReference type="SMART" id="SM00421">
    <property type="entry name" value="HTH_LUXR"/>
    <property type="match status" value="1"/>
</dbReference>
<dbReference type="Proteomes" id="UP000016895">
    <property type="component" value="Chromosome 1"/>
</dbReference>
<name>U4K628_9VIBR</name>
<evidence type="ECO:0000313" key="9">
    <source>
        <dbReference type="Proteomes" id="UP000016895"/>
    </source>
</evidence>
<dbReference type="eggNOG" id="COG2197">
    <property type="taxonomic scope" value="Bacteria"/>
</dbReference>
<accession>U4K628</accession>
<evidence type="ECO:0000256" key="4">
    <source>
        <dbReference type="ARBA" id="ARBA00023163"/>
    </source>
</evidence>
<reference evidence="8 9" key="1">
    <citation type="journal article" date="2013" name="ISME J.">
        <title>Comparative genomics of pathogenic lineages of Vibrio nigripulchritudo identifies virulence-associated traits.</title>
        <authorList>
            <person name="Goudenege D."/>
            <person name="Labreuche Y."/>
            <person name="Krin E."/>
            <person name="Ansquer D."/>
            <person name="Mangenot S."/>
            <person name="Calteau A."/>
            <person name="Medigue C."/>
            <person name="Mazel D."/>
            <person name="Polz M.F."/>
            <person name="Le Roux F."/>
        </authorList>
    </citation>
    <scope>NUCLEOTIDE SEQUENCE [LARGE SCALE GENOMIC DNA]</scope>
    <source>
        <strain evidence="9">SnF1</strain>
    </source>
</reference>
<dbReference type="STRING" id="28173.VIBNI_A2015"/>
<dbReference type="EMBL" id="FO203526">
    <property type="protein sequence ID" value="CCO58104.1"/>
    <property type="molecule type" value="Genomic_DNA"/>
</dbReference>
<dbReference type="KEGG" id="vni:VIBNI_A2015"/>
<dbReference type="PATRIC" id="fig|1260221.3.peg.1915"/>
<evidence type="ECO:0000259" key="7">
    <source>
        <dbReference type="PROSITE" id="PS50110"/>
    </source>
</evidence>
<dbReference type="InterPro" id="IPR016032">
    <property type="entry name" value="Sig_transdc_resp-reg_C-effctor"/>
</dbReference>
<evidence type="ECO:0000256" key="2">
    <source>
        <dbReference type="ARBA" id="ARBA00023015"/>
    </source>
</evidence>
<keyword evidence="9" id="KW-1185">Reference proteome</keyword>
<evidence type="ECO:0000256" key="1">
    <source>
        <dbReference type="ARBA" id="ARBA00022553"/>
    </source>
</evidence>
<sequence length="224" mass="25452">MPFMYLSTQKAVALFTIRRLSLILGDFWGGQRTVHLSLLMKIFILISPYFQGVNRRLVTFLTGKLYCLILSLQASFIVPTHMILKEEHPSVKVLMLTMHDNREYIMKVMQAGAVGYMLKEISAEKMVQAIKTVYQGSTYFCESVTQTLFTQPITPAQQKPNPLSRREEAVLKLVAEGQSSKKIASALNISYRTVETHRQNIKHKLDLHSTAELAKYALEKGLVD</sequence>
<dbReference type="CDD" id="cd17535">
    <property type="entry name" value="REC_NarL-like"/>
    <property type="match status" value="1"/>
</dbReference>
<evidence type="ECO:0000313" key="8">
    <source>
        <dbReference type="EMBL" id="CCO58104.1"/>
    </source>
</evidence>
<keyword evidence="1 5" id="KW-0597">Phosphoprotein</keyword>
<dbReference type="InterPro" id="IPR001789">
    <property type="entry name" value="Sig_transdc_resp-reg_receiver"/>
</dbReference>
<feature type="modified residue" description="4-aspartylphosphate" evidence="5">
    <location>
        <position position="26"/>
    </location>
</feature>
<evidence type="ECO:0000256" key="3">
    <source>
        <dbReference type="ARBA" id="ARBA00023125"/>
    </source>
</evidence>
<organism evidence="8 9">
    <name type="scientific">Vibrio nigripulchritudo</name>
    <dbReference type="NCBI Taxonomy" id="28173"/>
    <lineage>
        <taxon>Bacteria</taxon>
        <taxon>Pseudomonadati</taxon>
        <taxon>Pseudomonadota</taxon>
        <taxon>Gammaproteobacteria</taxon>
        <taxon>Vibrionales</taxon>
        <taxon>Vibrionaceae</taxon>
        <taxon>Vibrio</taxon>
    </lineage>
</organism>
<dbReference type="PROSITE" id="PS50043">
    <property type="entry name" value="HTH_LUXR_2"/>
    <property type="match status" value="1"/>
</dbReference>
<dbReference type="PANTHER" id="PTHR43214:SF41">
    <property type="entry name" value="NITRATE_NITRITE RESPONSE REGULATOR PROTEIN NARP"/>
    <property type="match status" value="1"/>
</dbReference>
<keyword evidence="2" id="KW-0805">Transcription regulation</keyword>
<dbReference type="Gene3D" id="3.40.50.2300">
    <property type="match status" value="1"/>
</dbReference>
<dbReference type="InterPro" id="IPR039420">
    <property type="entry name" value="WalR-like"/>
</dbReference>
<dbReference type="InterPro" id="IPR011006">
    <property type="entry name" value="CheY-like_superfamily"/>
</dbReference>
<dbReference type="Pfam" id="PF00072">
    <property type="entry name" value="Response_reg"/>
    <property type="match status" value="1"/>
</dbReference>
<dbReference type="PANTHER" id="PTHR43214">
    <property type="entry name" value="TWO-COMPONENT RESPONSE REGULATOR"/>
    <property type="match status" value="1"/>
</dbReference>
<dbReference type="GO" id="GO:0000160">
    <property type="term" value="P:phosphorelay signal transduction system"/>
    <property type="evidence" value="ECO:0007669"/>
    <property type="project" value="InterPro"/>
</dbReference>
<keyword evidence="3" id="KW-0238">DNA-binding</keyword>
<feature type="domain" description="Response regulatory" evidence="7">
    <location>
        <begin position="1"/>
        <end position="134"/>
    </location>
</feature>
<feature type="domain" description="HTH luxR-type" evidence="6">
    <location>
        <begin position="156"/>
        <end position="221"/>
    </location>
</feature>
<dbReference type="SUPFAM" id="SSF46894">
    <property type="entry name" value="C-terminal effector domain of the bipartite response regulators"/>
    <property type="match status" value="1"/>
</dbReference>
<dbReference type="AlphaFoldDB" id="U4K628"/>
<proteinExistence type="predicted"/>
<protein>
    <submittedName>
        <fullName evidence="8">Putative Transcription regulator LuxR</fullName>
    </submittedName>
</protein>